<evidence type="ECO:0000256" key="6">
    <source>
        <dbReference type="ARBA" id="ARBA00023145"/>
    </source>
</evidence>
<dbReference type="Pfam" id="PF01019">
    <property type="entry name" value="G_glu_transpept"/>
    <property type="match status" value="1"/>
</dbReference>
<feature type="region of interest" description="Disordered" evidence="12">
    <location>
        <begin position="400"/>
        <end position="433"/>
    </location>
</feature>
<sequence length="612" mass="65532">MFLFVHWQYSIMTVTRERRQAWHRLLFTRQSLARLALCATVIMPFSLAAETPAHQPSTSHPFPPLARDVTAAHMMVVTANPFASRAALDVLKAGGNAIDAAVTAQAMLSLVEPQSSGLGGGAFLLYYDAATRQVTSWDGRETAPAAIPSTIFQDATGRPLPLNSAGIGGRAVGVPGALRMLEAVHRLHGHLPWKDLFTSTIAQAESGFPVSALMSREIREEQNSLMVQEAARTYFLPNGTVPEPGYMLKNPALAETMRSIAAKGADALLTGQIATDIVAAIRQSPAAGTMTMDDLASYQPRQRPALCMTVKMRTVCSMGPPSSGGVAVLQILSMLEGFDLRHLRPDSAEAADLIIQAEQLAFADRNLFLADPDFVRIPLRGLLDPAYLRQRARMIHPRHAASTVEAGNPSWSMPDLPPVRGAQPPKPEHGTSHISIVDSQGNAVSMTTTVQDVFGSKLLVDGFILNDELTDFAFVAEEAGKAVANRIQPGKRPRSSMAPIIVLDQNGKLDMIAGSPGGGHIISYVSQAMLLSMRWNLSPAQAVSAPHIGTTGLKADLESGTEAALLADRLLQYGHHPAIMRLNSGLSMIVKKTDGRLTGAADPRRDGIPAGE</sequence>
<evidence type="ECO:0000256" key="3">
    <source>
        <dbReference type="ARBA" id="ARBA00009381"/>
    </source>
</evidence>
<comment type="catalytic activity">
    <reaction evidence="8 11">
        <text>an N-terminal (5-L-glutamyl)-[peptide] + an alpha-amino acid = 5-L-glutamyl amino acid + an N-terminal L-alpha-aminoacyl-[peptide]</text>
        <dbReference type="Rhea" id="RHEA:23904"/>
        <dbReference type="Rhea" id="RHEA-COMP:9780"/>
        <dbReference type="Rhea" id="RHEA-COMP:9795"/>
        <dbReference type="ChEBI" id="CHEBI:77644"/>
        <dbReference type="ChEBI" id="CHEBI:78597"/>
        <dbReference type="ChEBI" id="CHEBI:78599"/>
        <dbReference type="ChEBI" id="CHEBI:78608"/>
        <dbReference type="EC" id="2.3.2.2"/>
    </reaction>
</comment>
<evidence type="ECO:0000313" key="14">
    <source>
        <dbReference type="EMBL" id="APH54268.1"/>
    </source>
</evidence>
<dbReference type="Gene3D" id="1.10.246.130">
    <property type="match status" value="1"/>
</dbReference>
<comment type="similarity">
    <text evidence="3 11">Belongs to the gamma-glutamyltransferase family.</text>
</comment>
<keyword evidence="5 11" id="KW-0378">Hydrolase</keyword>
<dbReference type="GO" id="GO:0103068">
    <property type="term" value="F:leukotriene C4 gamma-glutamyl transferase activity"/>
    <property type="evidence" value="ECO:0007669"/>
    <property type="project" value="UniProtKB-EC"/>
</dbReference>
<feature type="binding site" evidence="10">
    <location>
        <position position="518"/>
    </location>
    <ligand>
        <name>L-glutamate</name>
        <dbReference type="ChEBI" id="CHEBI:29985"/>
    </ligand>
</feature>
<dbReference type="InterPro" id="IPR043137">
    <property type="entry name" value="GGT_ssub_C"/>
</dbReference>
<keyword evidence="6 11" id="KW-0865">Zymogen</keyword>
<feature type="signal peptide" evidence="13">
    <location>
        <begin position="1"/>
        <end position="48"/>
    </location>
</feature>
<proteinExistence type="inferred from homology"/>
<accession>A0AAC9KBN3</accession>
<dbReference type="Gene3D" id="3.60.20.40">
    <property type="match status" value="1"/>
</dbReference>
<keyword evidence="13" id="KW-0732">Signal</keyword>
<dbReference type="PRINTS" id="PR01210">
    <property type="entry name" value="GGTRANSPTASE"/>
</dbReference>
<dbReference type="EMBL" id="CP018191">
    <property type="protein sequence ID" value="APH54268.1"/>
    <property type="molecule type" value="Genomic_DNA"/>
</dbReference>
<dbReference type="GO" id="GO:0006750">
    <property type="term" value="P:glutathione biosynthetic process"/>
    <property type="evidence" value="ECO:0007669"/>
    <property type="project" value="UniProtKB-KW"/>
</dbReference>
<name>A0AAC9KBN3_9PROT</name>
<evidence type="ECO:0000256" key="8">
    <source>
        <dbReference type="ARBA" id="ARBA00047417"/>
    </source>
</evidence>
<dbReference type="EC" id="2.3.2.2" evidence="11"/>
<evidence type="ECO:0000256" key="12">
    <source>
        <dbReference type="SAM" id="MobiDB-lite"/>
    </source>
</evidence>
<feature type="binding site" evidence="10">
    <location>
        <begin position="495"/>
        <end position="496"/>
    </location>
    <ligand>
        <name>L-glutamate</name>
        <dbReference type="ChEBI" id="CHEBI:29985"/>
    </ligand>
</feature>
<dbReference type="GO" id="GO:0036374">
    <property type="term" value="F:glutathione hydrolase activity"/>
    <property type="evidence" value="ECO:0007669"/>
    <property type="project" value="UniProtKB-UniRule"/>
</dbReference>
<keyword evidence="11" id="KW-0317">Glutathione biosynthesis</keyword>
<dbReference type="InterPro" id="IPR000101">
    <property type="entry name" value="GGT_peptidase"/>
</dbReference>
<dbReference type="InterPro" id="IPR029055">
    <property type="entry name" value="Ntn_hydrolases_N"/>
</dbReference>
<keyword evidence="4 11" id="KW-0808">Transferase</keyword>
<evidence type="ECO:0000256" key="7">
    <source>
        <dbReference type="ARBA" id="ARBA00023315"/>
    </source>
</evidence>
<evidence type="ECO:0000256" key="11">
    <source>
        <dbReference type="RuleBase" id="RU368036"/>
    </source>
</evidence>
<organism evidence="14 15">
    <name type="scientific">Granulibacter bethesdensis</name>
    <dbReference type="NCBI Taxonomy" id="364410"/>
    <lineage>
        <taxon>Bacteria</taxon>
        <taxon>Pseudomonadati</taxon>
        <taxon>Pseudomonadota</taxon>
        <taxon>Alphaproteobacteria</taxon>
        <taxon>Acetobacterales</taxon>
        <taxon>Acetobacteraceae</taxon>
        <taxon>Granulibacter</taxon>
    </lineage>
</organism>
<dbReference type="InterPro" id="IPR051792">
    <property type="entry name" value="GGT_bact"/>
</dbReference>
<reference evidence="15" key="1">
    <citation type="submission" date="2016-11" db="EMBL/GenBank/DDBJ databases">
        <title>Comparative genomic and phenotypic analysis of Granulibacter bethesdensis clinical isolates from patients with chronic granulomatous disease.</title>
        <authorList>
            <person name="Zarember K.A."/>
            <person name="Porcella S.F."/>
            <person name="Chu J."/>
            <person name="Ding L."/>
            <person name="Dahlstrom E."/>
            <person name="Barbian K."/>
            <person name="Martens C."/>
            <person name="Sykora L."/>
            <person name="Kramer S."/>
            <person name="Pettinato A.M."/>
            <person name="Hong H."/>
            <person name="Wald G."/>
            <person name="Berg L.J."/>
            <person name="Rogge L.S."/>
            <person name="Greenberg D.E."/>
            <person name="Falcone E.L."/>
            <person name="Neves J.F."/>
            <person name="Simoes M.J."/>
            <person name="Casal M."/>
            <person name="Rodriguez-Lopez F.C."/>
            <person name="Zelazny A."/>
            <person name="Gallin J.I."/>
            <person name="Holland S.M."/>
        </authorList>
    </citation>
    <scope>NUCLEOTIDE SEQUENCE [LARGE SCALE GENOMIC DNA]</scope>
    <source>
        <strain evidence="15">NIH9.1</strain>
    </source>
</reference>
<gene>
    <name evidence="14" type="ORF">GbCGDNIH9_0974</name>
</gene>
<feature type="active site" description="Nucleophile" evidence="9">
    <location>
        <position position="431"/>
    </location>
</feature>
<comment type="catalytic activity">
    <reaction evidence="1 11">
        <text>an S-substituted glutathione + H2O = an S-substituted L-cysteinylglycine + L-glutamate</text>
        <dbReference type="Rhea" id="RHEA:59468"/>
        <dbReference type="ChEBI" id="CHEBI:15377"/>
        <dbReference type="ChEBI" id="CHEBI:29985"/>
        <dbReference type="ChEBI" id="CHEBI:90779"/>
        <dbReference type="ChEBI" id="CHEBI:143103"/>
        <dbReference type="EC" id="3.4.19.13"/>
    </reaction>
</comment>
<comment type="subunit">
    <text evidence="11">This enzyme consists of two polypeptide chains, which are synthesized in precursor form from a single polypeptide.</text>
</comment>
<feature type="chain" id="PRO_5042163281" description="Glutathione hydrolase proenzyme" evidence="13">
    <location>
        <begin position="49"/>
        <end position="612"/>
    </location>
</feature>
<evidence type="ECO:0000256" key="4">
    <source>
        <dbReference type="ARBA" id="ARBA00022679"/>
    </source>
</evidence>
<dbReference type="Proteomes" id="UP000182373">
    <property type="component" value="Chromosome"/>
</dbReference>
<dbReference type="SUPFAM" id="SSF56235">
    <property type="entry name" value="N-terminal nucleophile aminohydrolases (Ntn hydrolases)"/>
    <property type="match status" value="1"/>
</dbReference>
<feature type="binding site" evidence="10">
    <location>
        <position position="140"/>
    </location>
    <ligand>
        <name>L-glutamate</name>
        <dbReference type="ChEBI" id="CHEBI:29985"/>
    </ligand>
</feature>
<dbReference type="InterPro" id="IPR043138">
    <property type="entry name" value="GGT_lsub"/>
</dbReference>
<evidence type="ECO:0000256" key="10">
    <source>
        <dbReference type="PIRSR" id="PIRSR600101-2"/>
    </source>
</evidence>
<evidence type="ECO:0000256" key="5">
    <source>
        <dbReference type="ARBA" id="ARBA00022801"/>
    </source>
</evidence>
<evidence type="ECO:0000256" key="9">
    <source>
        <dbReference type="PIRSR" id="PIRSR600101-1"/>
    </source>
</evidence>
<evidence type="ECO:0000313" key="15">
    <source>
        <dbReference type="Proteomes" id="UP000182373"/>
    </source>
</evidence>
<comment type="PTM">
    <text evidence="11">Cleaved by autocatalysis into a large and a small subunit.</text>
</comment>
<feature type="binding site" evidence="10">
    <location>
        <position position="471"/>
    </location>
    <ligand>
        <name>L-glutamate</name>
        <dbReference type="ChEBI" id="CHEBI:29985"/>
    </ligand>
</feature>
<dbReference type="GO" id="GO:0006751">
    <property type="term" value="P:glutathione catabolic process"/>
    <property type="evidence" value="ECO:0007669"/>
    <property type="project" value="UniProtKB-UniRule"/>
</dbReference>
<dbReference type="PANTHER" id="PTHR43199:SF1">
    <property type="entry name" value="GLUTATHIONE HYDROLASE PROENZYME"/>
    <property type="match status" value="1"/>
</dbReference>
<protein>
    <recommendedName>
        <fullName evidence="11">Glutathione hydrolase proenzyme</fullName>
        <ecNumber evidence="11">2.3.2.2</ecNumber>
        <ecNumber evidence="11">3.4.19.13</ecNumber>
    </recommendedName>
    <component>
        <recommendedName>
            <fullName evidence="11">Glutathione hydrolase large chain</fullName>
        </recommendedName>
    </component>
    <component>
        <recommendedName>
            <fullName evidence="11">Glutathione hydrolase small chain</fullName>
        </recommendedName>
    </component>
</protein>
<dbReference type="AlphaFoldDB" id="A0AAC9KBN3"/>
<comment type="catalytic activity">
    <reaction evidence="2 11">
        <text>glutathione + H2O = L-cysteinylglycine + L-glutamate</text>
        <dbReference type="Rhea" id="RHEA:28807"/>
        <dbReference type="ChEBI" id="CHEBI:15377"/>
        <dbReference type="ChEBI" id="CHEBI:29985"/>
        <dbReference type="ChEBI" id="CHEBI:57925"/>
        <dbReference type="ChEBI" id="CHEBI:61694"/>
        <dbReference type="EC" id="3.4.19.13"/>
    </reaction>
</comment>
<evidence type="ECO:0000256" key="13">
    <source>
        <dbReference type="SAM" id="SignalP"/>
    </source>
</evidence>
<dbReference type="NCBIfam" id="TIGR00066">
    <property type="entry name" value="g_glut_trans"/>
    <property type="match status" value="1"/>
</dbReference>
<keyword evidence="7 11" id="KW-0012">Acyltransferase</keyword>
<dbReference type="EC" id="3.4.19.13" evidence="11"/>
<dbReference type="PANTHER" id="PTHR43199">
    <property type="entry name" value="GLUTATHIONE HYDROLASE"/>
    <property type="match status" value="1"/>
</dbReference>
<evidence type="ECO:0000256" key="1">
    <source>
        <dbReference type="ARBA" id="ARBA00001049"/>
    </source>
</evidence>
<evidence type="ECO:0000256" key="2">
    <source>
        <dbReference type="ARBA" id="ARBA00001089"/>
    </source>
</evidence>
<comment type="pathway">
    <text evidence="11">Sulfur metabolism; glutathione metabolism.</text>
</comment>